<protein>
    <submittedName>
        <fullName evidence="2">Uncharacterized protein</fullName>
    </submittedName>
</protein>
<sequence>MSDSTKLMNFGQAPTEPEKNRWVFGLRVKIEPYLKVQSDRRASPKKAEKPDRFSVEISTPKYEP</sequence>
<dbReference type="EMBL" id="JAXIVS010000018">
    <property type="protein sequence ID" value="MDY7232251.1"/>
    <property type="molecule type" value="Genomic_DNA"/>
</dbReference>
<feature type="compositionally biased region" description="Basic and acidic residues" evidence="1">
    <location>
        <begin position="37"/>
        <end position="54"/>
    </location>
</feature>
<evidence type="ECO:0000313" key="2">
    <source>
        <dbReference type="EMBL" id="MDY7232251.1"/>
    </source>
</evidence>
<gene>
    <name evidence="2" type="ORF">SYV04_38035</name>
</gene>
<evidence type="ECO:0000313" key="3">
    <source>
        <dbReference type="Proteomes" id="UP001291309"/>
    </source>
</evidence>
<dbReference type="RefSeq" id="WP_321550964.1">
    <property type="nucleotide sequence ID" value="NZ_JAXIVS010000018.1"/>
</dbReference>
<accession>A0ABU5HFJ3</accession>
<feature type="region of interest" description="Disordered" evidence="1">
    <location>
        <begin position="37"/>
        <end position="64"/>
    </location>
</feature>
<evidence type="ECO:0000256" key="1">
    <source>
        <dbReference type="SAM" id="MobiDB-lite"/>
    </source>
</evidence>
<organism evidence="2 3">
    <name type="scientific">Hyalangium rubrum</name>
    <dbReference type="NCBI Taxonomy" id="3103134"/>
    <lineage>
        <taxon>Bacteria</taxon>
        <taxon>Pseudomonadati</taxon>
        <taxon>Myxococcota</taxon>
        <taxon>Myxococcia</taxon>
        <taxon>Myxococcales</taxon>
        <taxon>Cystobacterineae</taxon>
        <taxon>Archangiaceae</taxon>
        <taxon>Hyalangium</taxon>
    </lineage>
</organism>
<proteinExistence type="predicted"/>
<reference evidence="2 3" key="1">
    <citation type="submission" date="2023-12" db="EMBL/GenBank/DDBJ databases">
        <title>the genome sequence of Hyalangium sp. s54d21.</title>
        <authorList>
            <person name="Zhang X."/>
        </authorList>
    </citation>
    <scope>NUCLEOTIDE SEQUENCE [LARGE SCALE GENOMIC DNA]</scope>
    <source>
        <strain evidence="3">s54d21</strain>
    </source>
</reference>
<dbReference type="Proteomes" id="UP001291309">
    <property type="component" value="Unassembled WGS sequence"/>
</dbReference>
<keyword evidence="3" id="KW-1185">Reference proteome</keyword>
<comment type="caution">
    <text evidence="2">The sequence shown here is derived from an EMBL/GenBank/DDBJ whole genome shotgun (WGS) entry which is preliminary data.</text>
</comment>
<name>A0ABU5HFJ3_9BACT</name>